<evidence type="ECO:0000259" key="2">
    <source>
        <dbReference type="PROSITE" id="PS50887"/>
    </source>
</evidence>
<dbReference type="InterPro" id="IPR050469">
    <property type="entry name" value="Diguanylate_Cyclase"/>
</dbReference>
<feature type="domain" description="GGDEF" evidence="2">
    <location>
        <begin position="287"/>
        <end position="424"/>
    </location>
</feature>
<feature type="transmembrane region" description="Helical" evidence="1">
    <location>
        <begin position="220"/>
        <end position="237"/>
    </location>
</feature>
<feature type="transmembrane region" description="Helical" evidence="1">
    <location>
        <begin position="180"/>
        <end position="208"/>
    </location>
</feature>
<protein>
    <submittedName>
        <fullName evidence="3">GGDEF domain-containing protein</fullName>
    </submittedName>
</protein>
<dbReference type="InterPro" id="IPR043128">
    <property type="entry name" value="Rev_trsase/Diguanyl_cyclase"/>
</dbReference>
<proteinExistence type="predicted"/>
<dbReference type="SMART" id="SM00267">
    <property type="entry name" value="GGDEF"/>
    <property type="match status" value="1"/>
</dbReference>
<dbReference type="CDD" id="cd01949">
    <property type="entry name" value="GGDEF"/>
    <property type="match status" value="1"/>
</dbReference>
<feature type="transmembrane region" description="Helical" evidence="1">
    <location>
        <begin position="35"/>
        <end position="54"/>
    </location>
</feature>
<sequence length="424" mass="47481">MPRTYKKRVSKNPTINKAILPQINSSAVATRILSAIRTTPLGIILIAGIAFFHLDDLPSSFISAIPTISYMILLFGIAITSCFNRSRAFFILLILFLSQLGMSIPIPTHLDKTVALHGIYLTVSLLLPLNLLFFASWSERGIFSSWGKRCFLFIFLQVVFVMGLVLSGDRELFNEISKKLFAFSFMPVTPIPDAALVTFFLSGVLLLIKRRRNNTHFKTTIFGVLAAVAFAHHFNAAQIAIPFFYAVAGLMIIVSVIQDYYVKAYLDELTGLPSRRSLNEDMLKLGSNYTIAMVDVDFFKKFNDTYGHDAGDDVLRLIGKVMKNFKGGKTFRYGGEEFTVLFPGKNLSEAIPYLEVLREEIAKSKFVLRQDSKRKKNTNKKLSITVSIGAADSNHKEISPDEVIKLADKALYRAKENGRNCVSQ</sequence>
<dbReference type="InterPro" id="IPR029787">
    <property type="entry name" value="Nucleotide_cyclase"/>
</dbReference>
<feature type="transmembrane region" description="Helical" evidence="1">
    <location>
        <begin position="243"/>
        <end position="262"/>
    </location>
</feature>
<keyword evidence="1" id="KW-0472">Membrane</keyword>
<name>A0ABS8I0A1_9FIRM</name>
<dbReference type="PROSITE" id="PS50887">
    <property type="entry name" value="GGDEF"/>
    <property type="match status" value="1"/>
</dbReference>
<keyword evidence="1" id="KW-0812">Transmembrane</keyword>
<dbReference type="InterPro" id="IPR000160">
    <property type="entry name" value="GGDEF_dom"/>
</dbReference>
<dbReference type="Proteomes" id="UP001165492">
    <property type="component" value="Unassembled WGS sequence"/>
</dbReference>
<dbReference type="RefSeq" id="WP_229536689.1">
    <property type="nucleotide sequence ID" value="NZ_JAJHJB010000039.1"/>
</dbReference>
<dbReference type="Pfam" id="PF00990">
    <property type="entry name" value="GGDEF"/>
    <property type="match status" value="1"/>
</dbReference>
<dbReference type="PANTHER" id="PTHR45138:SF9">
    <property type="entry name" value="DIGUANYLATE CYCLASE DGCM-RELATED"/>
    <property type="match status" value="1"/>
</dbReference>
<keyword evidence="4" id="KW-1185">Reference proteome</keyword>
<dbReference type="Gene3D" id="3.30.70.270">
    <property type="match status" value="1"/>
</dbReference>
<organism evidence="3 4">
    <name type="scientific">Pelosinus baikalensis</name>
    <dbReference type="NCBI Taxonomy" id="2892015"/>
    <lineage>
        <taxon>Bacteria</taxon>
        <taxon>Bacillati</taxon>
        <taxon>Bacillota</taxon>
        <taxon>Negativicutes</taxon>
        <taxon>Selenomonadales</taxon>
        <taxon>Sporomusaceae</taxon>
        <taxon>Pelosinus</taxon>
    </lineage>
</organism>
<feature type="transmembrane region" description="Helical" evidence="1">
    <location>
        <begin position="60"/>
        <end position="81"/>
    </location>
</feature>
<evidence type="ECO:0000256" key="1">
    <source>
        <dbReference type="SAM" id="Phobius"/>
    </source>
</evidence>
<comment type="caution">
    <text evidence="3">The sequence shown here is derived from an EMBL/GenBank/DDBJ whole genome shotgun (WGS) entry which is preliminary data.</text>
</comment>
<dbReference type="NCBIfam" id="TIGR00254">
    <property type="entry name" value="GGDEF"/>
    <property type="match status" value="1"/>
</dbReference>
<feature type="transmembrane region" description="Helical" evidence="1">
    <location>
        <begin position="88"/>
        <end position="106"/>
    </location>
</feature>
<keyword evidence="1" id="KW-1133">Transmembrane helix</keyword>
<accession>A0ABS8I0A1</accession>
<reference evidence="3" key="1">
    <citation type="submission" date="2021-11" db="EMBL/GenBank/DDBJ databases">
        <title>Description of a new species Pelosinus isolated from the bottom sediments of Lake Baikal.</title>
        <authorList>
            <person name="Zakharyuk A."/>
        </authorList>
    </citation>
    <scope>NUCLEOTIDE SEQUENCE</scope>
    <source>
        <strain evidence="3">Bkl1</strain>
    </source>
</reference>
<evidence type="ECO:0000313" key="3">
    <source>
        <dbReference type="EMBL" id="MCC5467739.1"/>
    </source>
</evidence>
<feature type="transmembrane region" description="Helical" evidence="1">
    <location>
        <begin position="118"/>
        <end position="138"/>
    </location>
</feature>
<feature type="transmembrane region" description="Helical" evidence="1">
    <location>
        <begin position="150"/>
        <end position="168"/>
    </location>
</feature>
<dbReference type="EMBL" id="JAJHJB010000039">
    <property type="protein sequence ID" value="MCC5467739.1"/>
    <property type="molecule type" value="Genomic_DNA"/>
</dbReference>
<gene>
    <name evidence="3" type="ORF">LMF89_20605</name>
</gene>
<evidence type="ECO:0000313" key="4">
    <source>
        <dbReference type="Proteomes" id="UP001165492"/>
    </source>
</evidence>
<dbReference type="SUPFAM" id="SSF55073">
    <property type="entry name" value="Nucleotide cyclase"/>
    <property type="match status" value="1"/>
</dbReference>
<dbReference type="PANTHER" id="PTHR45138">
    <property type="entry name" value="REGULATORY COMPONENTS OF SENSORY TRANSDUCTION SYSTEM"/>
    <property type="match status" value="1"/>
</dbReference>